<keyword evidence="2" id="KW-1185">Reference proteome</keyword>
<dbReference type="RefSeq" id="WP_017841528.1">
    <property type="nucleotide sequence ID" value="NZ_CP035467.1"/>
</dbReference>
<gene>
    <name evidence="1" type="ORF">EQU24_21850</name>
</gene>
<sequence>MQDTNEIIQSPKAVAPVLSLRDLTELLVKHYGIHEGKYDLLMEFQIGTGMFGPTPEATLPSALVGISKIGLMPTRVESATTVDAAIVNPCKPKKTRKKKVED</sequence>
<protein>
    <submittedName>
        <fullName evidence="1">Uncharacterized protein</fullName>
    </submittedName>
</protein>
<dbReference type="OrthoDB" id="5568941at2"/>
<name>A0A4P9USS0_METBY</name>
<proteinExistence type="predicted"/>
<evidence type="ECO:0000313" key="2">
    <source>
        <dbReference type="Proteomes" id="UP000305881"/>
    </source>
</evidence>
<dbReference type="AlphaFoldDB" id="A0A4P9USS0"/>
<accession>A0A4P9USS0</accession>
<dbReference type="KEGG" id="mbur:EQU24_21850"/>
<reference evidence="2" key="1">
    <citation type="journal article" date="2019" name="J. Bacteriol.">
        <title>A Mutagenic Screen Identifies a TonB-Dependent Receptor Required for the Lanthanide Metal Switch in the Type I Methanotroph 'Methylotuvimicrobium buryatense' 5GB1C.</title>
        <authorList>
            <person name="Groom J.D."/>
            <person name="Ford S.M."/>
            <person name="Pesesky M.W."/>
            <person name="Lidstrom M.E."/>
        </authorList>
    </citation>
    <scope>NUCLEOTIDE SEQUENCE [LARGE SCALE GENOMIC DNA]</scope>
    <source>
        <strain evidence="2">5GB1C</strain>
    </source>
</reference>
<dbReference type="STRING" id="675511.GCA_000341735_03056"/>
<evidence type="ECO:0000313" key="1">
    <source>
        <dbReference type="EMBL" id="QCW84588.1"/>
    </source>
</evidence>
<organism evidence="1 2">
    <name type="scientific">Methylotuvimicrobium buryatense</name>
    <name type="common">Methylomicrobium buryatense</name>
    <dbReference type="NCBI Taxonomy" id="95641"/>
    <lineage>
        <taxon>Bacteria</taxon>
        <taxon>Pseudomonadati</taxon>
        <taxon>Pseudomonadota</taxon>
        <taxon>Gammaproteobacteria</taxon>
        <taxon>Methylococcales</taxon>
        <taxon>Methylococcaceae</taxon>
        <taxon>Methylotuvimicrobium</taxon>
    </lineage>
</organism>
<dbReference type="EMBL" id="CP035467">
    <property type="protein sequence ID" value="QCW84588.1"/>
    <property type="molecule type" value="Genomic_DNA"/>
</dbReference>
<dbReference type="Proteomes" id="UP000305881">
    <property type="component" value="Chromosome"/>
</dbReference>